<evidence type="ECO:0000313" key="1">
    <source>
        <dbReference type="EMBL" id="CAG8699426.1"/>
    </source>
</evidence>
<organism evidence="1 2">
    <name type="scientific">Cetraspora pellucida</name>
    <dbReference type="NCBI Taxonomy" id="1433469"/>
    <lineage>
        <taxon>Eukaryota</taxon>
        <taxon>Fungi</taxon>
        <taxon>Fungi incertae sedis</taxon>
        <taxon>Mucoromycota</taxon>
        <taxon>Glomeromycotina</taxon>
        <taxon>Glomeromycetes</taxon>
        <taxon>Diversisporales</taxon>
        <taxon>Gigasporaceae</taxon>
        <taxon>Cetraspora</taxon>
    </lineage>
</organism>
<comment type="caution">
    <text evidence="1">The sequence shown here is derived from an EMBL/GenBank/DDBJ whole genome shotgun (WGS) entry which is preliminary data.</text>
</comment>
<keyword evidence="2" id="KW-1185">Reference proteome</keyword>
<dbReference type="EMBL" id="CAJVPW010022949">
    <property type="protein sequence ID" value="CAG8699426.1"/>
    <property type="molecule type" value="Genomic_DNA"/>
</dbReference>
<protein>
    <submittedName>
        <fullName evidence="1">7937_t:CDS:1</fullName>
    </submittedName>
</protein>
<gene>
    <name evidence="1" type="ORF">SPELUC_LOCUS11197</name>
</gene>
<dbReference type="Proteomes" id="UP000789366">
    <property type="component" value="Unassembled WGS sequence"/>
</dbReference>
<proteinExistence type="predicted"/>
<name>A0ACA9PBF4_9GLOM</name>
<sequence>YADNESTSSRICPDYKTDSQWFRIQLRKTGFLNPNEKNRSFESLEKLSSKKLLVSYPISDTVDEEQMQSEESSMKKEELIVVI</sequence>
<evidence type="ECO:0000313" key="2">
    <source>
        <dbReference type="Proteomes" id="UP000789366"/>
    </source>
</evidence>
<reference evidence="1" key="1">
    <citation type="submission" date="2021-06" db="EMBL/GenBank/DDBJ databases">
        <authorList>
            <person name="Kallberg Y."/>
            <person name="Tangrot J."/>
            <person name="Rosling A."/>
        </authorList>
    </citation>
    <scope>NUCLEOTIDE SEQUENCE</scope>
    <source>
        <strain evidence="1">28 12/20/2015</strain>
    </source>
</reference>
<feature type="non-terminal residue" evidence="1">
    <location>
        <position position="1"/>
    </location>
</feature>
<feature type="non-terminal residue" evidence="1">
    <location>
        <position position="83"/>
    </location>
</feature>
<accession>A0ACA9PBF4</accession>